<dbReference type="AlphaFoldDB" id="E9SEK8"/>
<dbReference type="SUPFAM" id="SSF53271">
    <property type="entry name" value="PRTase-like"/>
    <property type="match status" value="1"/>
</dbReference>
<feature type="domain" description="Orotate phosphoribosyltransferase-like" evidence="2">
    <location>
        <begin position="44"/>
        <end position="212"/>
    </location>
</feature>
<dbReference type="InterPro" id="IPR000836">
    <property type="entry name" value="PRTase_dom"/>
</dbReference>
<dbReference type="EMBL" id="ADKM02000100">
    <property type="protein sequence ID" value="EGC02254.1"/>
    <property type="molecule type" value="Genomic_DNA"/>
</dbReference>
<dbReference type="InterPro" id="IPR029057">
    <property type="entry name" value="PRTase-like"/>
</dbReference>
<protein>
    <recommendedName>
        <fullName evidence="5">Phosphoribosyl transferase domain protein</fullName>
    </recommendedName>
</protein>
<reference evidence="3 4" key="1">
    <citation type="submission" date="2011-02" db="EMBL/GenBank/DDBJ databases">
        <authorList>
            <person name="Nelson K.E."/>
            <person name="Sutton G."/>
            <person name="Torralba M."/>
            <person name="Durkin S."/>
            <person name="Harkins D."/>
            <person name="Montgomery R."/>
            <person name="Ziemer C."/>
            <person name="Klaassens E."/>
            <person name="Ocuiv P."/>
            <person name="Morrison M."/>
        </authorList>
    </citation>
    <scope>NUCLEOTIDE SEQUENCE [LARGE SCALE GENOMIC DNA]</scope>
    <source>
        <strain evidence="3 4">8</strain>
    </source>
</reference>
<sequence>MESQSLTKRKTFDTHLAYVVKGSSVMNAVPVEECSFAEYSQQQLMHLAKRFHNTKRTYLLVDPLQGKHIPVSPRDCLTMLRTLGGRLQAEFPETKLVVGFAETATAIGAVVAECMGVGCSYITTTREEVPEVSSWIEFQEEHSHATEQKLSADGFAAALEKTETVIFVDDELSTGKTLVNMLEQLKQSFPQLNEKRVVAASIINRMSDENIMRLADRGMICRELLKIDNIDYTETVNKFAITGASDLPANDLDDDCIKSAYLIKDECGRSPRTGVVIGEYINDVLARHGFITSADSTMLPAGRDIVVIGTEECMYAGLLIAEQLEQSGNYDSVKFHATTRSPIGICTDDDYPIFNGYKLQSFYEKGRQTYLYDLARYDSAVIVTDSAPDNMEAVTELEALLRHYGCREIIVERI</sequence>
<dbReference type="Pfam" id="PF15609">
    <property type="entry name" value="PRTase_2"/>
    <property type="match status" value="1"/>
</dbReference>
<evidence type="ECO:0000259" key="2">
    <source>
        <dbReference type="Pfam" id="PF15609"/>
    </source>
</evidence>
<dbReference type="eggNOG" id="COG0503">
    <property type="taxonomic scope" value="Bacteria"/>
</dbReference>
<dbReference type="InterPro" id="IPR011214">
    <property type="entry name" value="UCP020967"/>
</dbReference>
<dbReference type="InterPro" id="IPR022537">
    <property type="entry name" value="TRSP_dom"/>
</dbReference>
<organism evidence="3 4">
    <name type="scientific">Ruminococcus albus 8</name>
    <dbReference type="NCBI Taxonomy" id="246199"/>
    <lineage>
        <taxon>Bacteria</taxon>
        <taxon>Bacillati</taxon>
        <taxon>Bacillota</taxon>
        <taxon>Clostridia</taxon>
        <taxon>Eubacteriales</taxon>
        <taxon>Oscillospiraceae</taxon>
        <taxon>Ruminococcus</taxon>
    </lineage>
</organism>
<evidence type="ECO:0000313" key="3">
    <source>
        <dbReference type="EMBL" id="EGC02254.1"/>
    </source>
</evidence>
<dbReference type="InterPro" id="IPR041688">
    <property type="entry name" value="PRTase_2"/>
</dbReference>
<proteinExistence type="predicted"/>
<feature type="domain" description="TRSP" evidence="1">
    <location>
        <begin position="301"/>
        <end position="393"/>
    </location>
</feature>
<dbReference type="CDD" id="cd06223">
    <property type="entry name" value="PRTases_typeI"/>
    <property type="match status" value="1"/>
</dbReference>
<keyword evidence="4" id="KW-1185">Reference proteome</keyword>
<dbReference type="RefSeq" id="WP_002851223.1">
    <property type="nucleotide sequence ID" value="NZ_ADKM02000100.1"/>
</dbReference>
<evidence type="ECO:0000313" key="4">
    <source>
        <dbReference type="Proteomes" id="UP000004259"/>
    </source>
</evidence>
<gene>
    <name evidence="3" type="ORF">CUS_5767</name>
</gene>
<dbReference type="Proteomes" id="UP000004259">
    <property type="component" value="Unassembled WGS sequence"/>
</dbReference>
<evidence type="ECO:0008006" key="5">
    <source>
        <dbReference type="Google" id="ProtNLM"/>
    </source>
</evidence>
<dbReference type="Pfam" id="PF12500">
    <property type="entry name" value="TRSP"/>
    <property type="match status" value="1"/>
</dbReference>
<comment type="caution">
    <text evidence="3">The sequence shown here is derived from an EMBL/GenBank/DDBJ whole genome shotgun (WGS) entry which is preliminary data.</text>
</comment>
<dbReference type="STRING" id="246199.CUS_5767"/>
<dbReference type="PIRSF" id="PIRSF020967">
    <property type="entry name" value="UCP020967"/>
    <property type="match status" value="1"/>
</dbReference>
<accession>E9SEK8</accession>
<dbReference type="Gene3D" id="3.40.50.2020">
    <property type="match status" value="1"/>
</dbReference>
<evidence type="ECO:0000259" key="1">
    <source>
        <dbReference type="Pfam" id="PF12500"/>
    </source>
</evidence>
<name>E9SEK8_RUMAL</name>